<evidence type="ECO:0000313" key="1">
    <source>
        <dbReference type="EMBL" id="PWN49150.1"/>
    </source>
</evidence>
<evidence type="ECO:0000313" key="2">
    <source>
        <dbReference type="Proteomes" id="UP000245626"/>
    </source>
</evidence>
<protein>
    <submittedName>
        <fullName evidence="1">Uncharacterized protein</fullName>
    </submittedName>
</protein>
<name>A0ACD0NTK9_9BASI</name>
<reference evidence="1 2" key="1">
    <citation type="journal article" date="2018" name="Mol. Biol. Evol.">
        <title>Broad Genomic Sampling Reveals a Smut Pathogenic Ancestry of the Fungal Clade Ustilaginomycotina.</title>
        <authorList>
            <person name="Kijpornyongpan T."/>
            <person name="Mondo S.J."/>
            <person name="Barry K."/>
            <person name="Sandor L."/>
            <person name="Lee J."/>
            <person name="Lipzen A."/>
            <person name="Pangilinan J."/>
            <person name="LaButti K."/>
            <person name="Hainaut M."/>
            <person name="Henrissat B."/>
            <person name="Grigoriev I.V."/>
            <person name="Spatafora J.W."/>
            <person name="Aime M.C."/>
        </authorList>
    </citation>
    <scope>NUCLEOTIDE SEQUENCE [LARGE SCALE GENOMIC DNA]</scope>
    <source>
        <strain evidence="1 2">SA 807</strain>
    </source>
</reference>
<dbReference type="Proteomes" id="UP000245626">
    <property type="component" value="Unassembled WGS sequence"/>
</dbReference>
<sequence length="732" mass="80064">MSLRPDSIYSLRVDRRHLGPLPSDPGGPSHAQDHPPLQLRLTEEALIQLAAAFCESESSSSSSRKPSFLRIHLDGDGPSLRIGSSAHSLHQSAESTPHEICCLNRDETTLIKLGSLSKKLSVRPSSVGQGMASRLKERREEEDLRREERRKAVMLDNPSVANSKKSSQKRREAGFSVHPAGSQSKGLLTTSVSPLSSLRERRELGGSQSGGRPAGVEASSLPSGAIIGAENRPEPGEISTNRSSELGSLSLTSTHLKGGESSPLKENPTGSVDRVVSHDRREEDENPSQDELEFPGTRQVGLGRTRNFSPASTLASERSTASLAPRKGKLSTRQRLAKAAKGKATTFSDSEKLSKQNQGKLSIKEQGSPRSSSKGPPAAVDVNKDHRPGSSLMDSPNLSRQGKFLPVGIPATSTTTSKGDVEERKKNDAERSRHRELNERIAARKQSRSSVPRRSGASTSLDRGAEESEASCTELPSSKRQKMGNLRESSDLLKQKVNSSSHSSRSSSSPLPFAQEELPSIPKIVHRSEPTHKGVGPGAARLDEPWLDLRSRSDWHRLSQRFQKTYEEYECIRRRLDHENSRLESERAKAIQEVANEQRSTAGAKDGLSPLRRNPEGERDGLWITMRGRDSKAGGDLEAEDSHEEGQMSSEDEPAEFKQASALGLSTSVRTDGSSSSDGLVWRGEESVVRRDDSPQLFPMAFSELSELVDQQHNLHGCLQRMKKALREFSEV</sequence>
<keyword evidence="2" id="KW-1185">Reference proteome</keyword>
<gene>
    <name evidence="1" type="ORF">IE53DRAFT_160664</name>
</gene>
<proteinExistence type="predicted"/>
<dbReference type="EMBL" id="KZ820090">
    <property type="protein sequence ID" value="PWN49150.1"/>
    <property type="molecule type" value="Genomic_DNA"/>
</dbReference>
<accession>A0ACD0NTK9</accession>
<organism evidence="1 2">
    <name type="scientific">Violaceomyces palustris</name>
    <dbReference type="NCBI Taxonomy" id="1673888"/>
    <lineage>
        <taxon>Eukaryota</taxon>
        <taxon>Fungi</taxon>
        <taxon>Dikarya</taxon>
        <taxon>Basidiomycota</taxon>
        <taxon>Ustilaginomycotina</taxon>
        <taxon>Ustilaginomycetes</taxon>
        <taxon>Violaceomycetales</taxon>
        <taxon>Violaceomycetaceae</taxon>
        <taxon>Violaceomyces</taxon>
    </lineage>
</organism>